<evidence type="ECO:0000313" key="2">
    <source>
        <dbReference type="Proteomes" id="UP001497680"/>
    </source>
</evidence>
<comment type="caution">
    <text evidence="1">The sequence shown here is derived from an EMBL/GenBank/DDBJ whole genome shotgun (WGS) entry which is preliminary data.</text>
</comment>
<organism evidence="1 2">
    <name type="scientific">Hypoxylon rubiginosum</name>
    <dbReference type="NCBI Taxonomy" id="110542"/>
    <lineage>
        <taxon>Eukaryota</taxon>
        <taxon>Fungi</taxon>
        <taxon>Dikarya</taxon>
        <taxon>Ascomycota</taxon>
        <taxon>Pezizomycotina</taxon>
        <taxon>Sordariomycetes</taxon>
        <taxon>Xylariomycetidae</taxon>
        <taxon>Xylariales</taxon>
        <taxon>Hypoxylaceae</taxon>
        <taxon>Hypoxylon</taxon>
    </lineage>
</organism>
<accession>A0ACC0CI61</accession>
<protein>
    <submittedName>
        <fullName evidence="1">Uncharacterized protein</fullName>
    </submittedName>
</protein>
<sequence>MSFRVDEEQSVSHEEKFLSNLKLLYLHIMQDVCQLSAQPPLRDSDNEEDHELLPYSATAWHRLAVQATNLGFSSDGILQLCRTDPDREVVIRALHLARPPDEFEYGPDLERTLDRLMEVFRTLRPVELQRPPAELTSQIGERIARRCGRVYSNTYDKDRHFITFDNFTRRVENSADITSLFVRRSVFHAFWGCHDRQDDSGDDMANDQDDGDSDGNYTLMDVEDHPEQAEDQNMPDVVKVAKSRRDFKISRRPQQRRGQPSTPLHVKASKLKKGMAKETPGSTSTRPQKQQPTGMISAARQGNDMLLQPLSQNTPQPLQQNALQPLPRDMCVLVRMKGTWEEAQKCTSETIIAAVEDRSAEILCGQSKGRSDEEIAELRIRAADLMTALCGRRETAKSARIRQRPRADVQVKQESSEPELEPDPFPLIMGDTQCPDCIGDERLTFEERTFPYCRRTVRNDHFDDEHLEGREDAEQRGQLQVCMHPKCRGMDFQDLNHFRNHVATVHGMPLRTQEQVERRRAGRRAKRRLRSADLHR</sequence>
<evidence type="ECO:0000313" key="1">
    <source>
        <dbReference type="EMBL" id="KAI6080115.1"/>
    </source>
</evidence>
<proteinExistence type="predicted"/>
<keyword evidence="2" id="KW-1185">Reference proteome</keyword>
<name>A0ACC0CI61_9PEZI</name>
<dbReference type="EMBL" id="MU394492">
    <property type="protein sequence ID" value="KAI6080115.1"/>
    <property type="molecule type" value="Genomic_DNA"/>
</dbReference>
<reference evidence="1 2" key="1">
    <citation type="journal article" date="2022" name="New Phytol.">
        <title>Ecological generalism drives hyperdiversity of secondary metabolite gene clusters in xylarialean endophytes.</title>
        <authorList>
            <person name="Franco M.E.E."/>
            <person name="Wisecaver J.H."/>
            <person name="Arnold A.E."/>
            <person name="Ju Y.M."/>
            <person name="Slot J.C."/>
            <person name="Ahrendt S."/>
            <person name="Moore L.P."/>
            <person name="Eastman K.E."/>
            <person name="Scott K."/>
            <person name="Konkel Z."/>
            <person name="Mondo S.J."/>
            <person name="Kuo A."/>
            <person name="Hayes R.D."/>
            <person name="Haridas S."/>
            <person name="Andreopoulos B."/>
            <person name="Riley R."/>
            <person name="LaButti K."/>
            <person name="Pangilinan J."/>
            <person name="Lipzen A."/>
            <person name="Amirebrahimi M."/>
            <person name="Yan J."/>
            <person name="Adam C."/>
            <person name="Keymanesh K."/>
            <person name="Ng V."/>
            <person name="Louie K."/>
            <person name="Northen T."/>
            <person name="Drula E."/>
            <person name="Henrissat B."/>
            <person name="Hsieh H.M."/>
            <person name="Youens-Clark K."/>
            <person name="Lutzoni F."/>
            <person name="Miadlikowska J."/>
            <person name="Eastwood D.C."/>
            <person name="Hamelin R.C."/>
            <person name="Grigoriev I.V."/>
            <person name="U'Ren J.M."/>
        </authorList>
    </citation>
    <scope>NUCLEOTIDE SEQUENCE [LARGE SCALE GENOMIC DNA]</scope>
    <source>
        <strain evidence="1 2">ER1909</strain>
    </source>
</reference>
<gene>
    <name evidence="1" type="ORF">F4821DRAFT_277140</name>
</gene>
<dbReference type="Proteomes" id="UP001497680">
    <property type="component" value="Unassembled WGS sequence"/>
</dbReference>